<feature type="transmembrane region" description="Helical" evidence="7">
    <location>
        <begin position="26"/>
        <end position="45"/>
    </location>
</feature>
<gene>
    <name evidence="9" type="primary">divJ</name>
    <name evidence="9" type="ORF">GCM10009093_00310</name>
</gene>
<dbReference type="EMBL" id="BAAAEJ010000001">
    <property type="protein sequence ID" value="GAA0377093.1"/>
    <property type="molecule type" value="Genomic_DNA"/>
</dbReference>
<dbReference type="Pfam" id="PF00512">
    <property type="entry name" value="HisKA"/>
    <property type="match status" value="1"/>
</dbReference>
<evidence type="ECO:0000256" key="2">
    <source>
        <dbReference type="ARBA" id="ARBA00012438"/>
    </source>
</evidence>
<feature type="transmembrane region" description="Helical" evidence="7">
    <location>
        <begin position="89"/>
        <end position="122"/>
    </location>
</feature>
<dbReference type="InterPro" id="IPR004358">
    <property type="entry name" value="Sig_transdc_His_kin-like_C"/>
</dbReference>
<evidence type="ECO:0000259" key="8">
    <source>
        <dbReference type="PROSITE" id="PS50109"/>
    </source>
</evidence>
<dbReference type="PRINTS" id="PR00344">
    <property type="entry name" value="BCTRLSENSOR"/>
</dbReference>
<evidence type="ECO:0000256" key="1">
    <source>
        <dbReference type="ARBA" id="ARBA00000085"/>
    </source>
</evidence>
<dbReference type="SUPFAM" id="SSF55874">
    <property type="entry name" value="ATPase domain of HSP90 chaperone/DNA topoisomerase II/histidine kinase"/>
    <property type="match status" value="1"/>
</dbReference>
<keyword evidence="7" id="KW-0812">Transmembrane</keyword>
<dbReference type="Gene3D" id="1.10.287.130">
    <property type="match status" value="1"/>
</dbReference>
<dbReference type="InterPro" id="IPR003661">
    <property type="entry name" value="HisK_dim/P_dom"/>
</dbReference>
<proteinExistence type="predicted"/>
<comment type="catalytic activity">
    <reaction evidence="1">
        <text>ATP + protein L-histidine = ADP + protein N-phospho-L-histidine.</text>
        <dbReference type="EC" id="2.7.13.3"/>
    </reaction>
</comment>
<comment type="caution">
    <text evidence="9">The sequence shown here is derived from an EMBL/GenBank/DDBJ whole genome shotgun (WGS) entry which is preliminary data.</text>
</comment>
<keyword evidence="5 9" id="KW-0418">Kinase</keyword>
<protein>
    <recommendedName>
        <fullName evidence="2">histidine kinase</fullName>
        <ecNumber evidence="2">2.7.13.3</ecNumber>
    </recommendedName>
</protein>
<evidence type="ECO:0000256" key="6">
    <source>
        <dbReference type="ARBA" id="ARBA00023012"/>
    </source>
</evidence>
<keyword evidence="3" id="KW-0597">Phosphoprotein</keyword>
<feature type="transmembrane region" description="Helical" evidence="7">
    <location>
        <begin position="134"/>
        <end position="152"/>
    </location>
</feature>
<evidence type="ECO:0000256" key="7">
    <source>
        <dbReference type="SAM" id="Phobius"/>
    </source>
</evidence>
<dbReference type="InterPro" id="IPR005467">
    <property type="entry name" value="His_kinase_dom"/>
</dbReference>
<dbReference type="SUPFAM" id="SSF47384">
    <property type="entry name" value="Homodimeric domain of signal transducing histidine kinase"/>
    <property type="match status" value="1"/>
</dbReference>
<dbReference type="InterPro" id="IPR050736">
    <property type="entry name" value="Sensor_HK_Regulatory"/>
</dbReference>
<dbReference type="Gene3D" id="3.30.565.10">
    <property type="entry name" value="Histidine kinase-like ATPase, C-terminal domain"/>
    <property type="match status" value="1"/>
</dbReference>
<keyword evidence="7" id="KW-0472">Membrane</keyword>
<dbReference type="RefSeq" id="WP_167179073.1">
    <property type="nucleotide sequence ID" value="NZ_BAAAEJ010000001.1"/>
</dbReference>
<dbReference type="CDD" id="cd00082">
    <property type="entry name" value="HisKA"/>
    <property type="match status" value="1"/>
</dbReference>
<feature type="transmembrane region" description="Helical" evidence="7">
    <location>
        <begin position="164"/>
        <end position="182"/>
    </location>
</feature>
<dbReference type="InterPro" id="IPR036890">
    <property type="entry name" value="HATPase_C_sf"/>
</dbReference>
<dbReference type="PANTHER" id="PTHR43711:SF26">
    <property type="entry name" value="SENSOR HISTIDINE KINASE RCSC"/>
    <property type="match status" value="1"/>
</dbReference>
<name>A0ABP3HSM5_9CAUL</name>
<accession>A0ABP3HSM5</accession>
<feature type="transmembrane region" description="Helical" evidence="7">
    <location>
        <begin position="50"/>
        <end position="69"/>
    </location>
</feature>
<dbReference type="Proteomes" id="UP001500791">
    <property type="component" value="Unassembled WGS sequence"/>
</dbReference>
<keyword evidence="10" id="KW-1185">Reference proteome</keyword>
<dbReference type="SMART" id="SM00388">
    <property type="entry name" value="HisKA"/>
    <property type="match status" value="1"/>
</dbReference>
<dbReference type="Pfam" id="PF02518">
    <property type="entry name" value="HATPase_c"/>
    <property type="match status" value="1"/>
</dbReference>
<organism evidence="9 10">
    <name type="scientific">Brevundimonas terrae</name>
    <dbReference type="NCBI Taxonomy" id="363631"/>
    <lineage>
        <taxon>Bacteria</taxon>
        <taxon>Pseudomonadati</taxon>
        <taxon>Pseudomonadota</taxon>
        <taxon>Alphaproteobacteria</taxon>
        <taxon>Caulobacterales</taxon>
        <taxon>Caulobacteraceae</taxon>
        <taxon>Brevundimonas</taxon>
    </lineage>
</organism>
<sequence>MNASLKPPVNAQTLNRTDPAQPHRRALWHLLWGFALLALCAAALFTRASLYSLIGLFVAALPALAVFGLQTLPAPRTPWPQPVPPSPLWTVILWCLCPAVAFALTGGLNGPLVALAFAPVAGGLALRTAGSERSLVYGLGSALLGLFIGSVTHPLLPPASLSPVLGNLLGILVLVFAVVAALNTRSTGPVVPLAMARMESALTDQPGLTLVLSPTGKALAAYGAAPPAIDIDGLFNETDGEGGLIEAVHPPDRATVRAALSRAQAGQPAQVRFTPRAALDRRVLLVVRRMQGDSRRIAALMLDATLQHARESELDAARIEAEAQALARSRFIAHLSHELRTPLNAVLGFSDMMKHQLVGPLSDRYTDYASSIHTAGSHLLDVIGNVLDVSRIDADRYELDCEDTDARELADAALALVRVQAEEKAIDLSADLPDHALMVNVDRRAVKQILVNLLGNAVKFTPANGKITLSATLDDEGLLMKISDNGVGIAPQDLARLGRPFEQAGDARQKAQGTGLGLSLARSLAELHGGTLTLESKLGEGTVASLRLPAL</sequence>
<evidence type="ECO:0000313" key="10">
    <source>
        <dbReference type="Proteomes" id="UP001500791"/>
    </source>
</evidence>
<evidence type="ECO:0000256" key="3">
    <source>
        <dbReference type="ARBA" id="ARBA00022553"/>
    </source>
</evidence>
<evidence type="ECO:0000256" key="4">
    <source>
        <dbReference type="ARBA" id="ARBA00022679"/>
    </source>
</evidence>
<dbReference type="InterPro" id="IPR003594">
    <property type="entry name" value="HATPase_dom"/>
</dbReference>
<evidence type="ECO:0000256" key="5">
    <source>
        <dbReference type="ARBA" id="ARBA00022777"/>
    </source>
</evidence>
<dbReference type="PANTHER" id="PTHR43711">
    <property type="entry name" value="TWO-COMPONENT HISTIDINE KINASE"/>
    <property type="match status" value="1"/>
</dbReference>
<dbReference type="PROSITE" id="PS50109">
    <property type="entry name" value="HIS_KIN"/>
    <property type="match status" value="1"/>
</dbReference>
<evidence type="ECO:0000313" key="9">
    <source>
        <dbReference type="EMBL" id="GAA0377093.1"/>
    </source>
</evidence>
<reference evidence="10" key="1">
    <citation type="journal article" date="2019" name="Int. J. Syst. Evol. Microbiol.">
        <title>The Global Catalogue of Microorganisms (GCM) 10K type strain sequencing project: providing services to taxonomists for standard genome sequencing and annotation.</title>
        <authorList>
            <consortium name="The Broad Institute Genomics Platform"/>
            <consortium name="The Broad Institute Genome Sequencing Center for Infectious Disease"/>
            <person name="Wu L."/>
            <person name="Ma J."/>
        </authorList>
    </citation>
    <scope>NUCLEOTIDE SEQUENCE [LARGE SCALE GENOMIC DNA]</scope>
    <source>
        <strain evidence="10">JCM 13476</strain>
    </source>
</reference>
<keyword evidence="4" id="KW-0808">Transferase</keyword>
<dbReference type="GO" id="GO:0016301">
    <property type="term" value="F:kinase activity"/>
    <property type="evidence" value="ECO:0007669"/>
    <property type="project" value="UniProtKB-KW"/>
</dbReference>
<keyword evidence="6" id="KW-0902">Two-component regulatory system</keyword>
<dbReference type="EC" id="2.7.13.3" evidence="2"/>
<dbReference type="CDD" id="cd16922">
    <property type="entry name" value="HATPase_EvgS-ArcB-TorS-like"/>
    <property type="match status" value="1"/>
</dbReference>
<feature type="domain" description="Histidine kinase" evidence="8">
    <location>
        <begin position="334"/>
        <end position="551"/>
    </location>
</feature>
<dbReference type="InterPro" id="IPR036097">
    <property type="entry name" value="HisK_dim/P_sf"/>
</dbReference>
<dbReference type="SMART" id="SM00387">
    <property type="entry name" value="HATPase_c"/>
    <property type="match status" value="1"/>
</dbReference>
<keyword evidence="7" id="KW-1133">Transmembrane helix</keyword>